<comment type="caution">
    <text evidence="1">The sequence shown here is derived from an EMBL/GenBank/DDBJ whole genome shotgun (WGS) entry which is preliminary data.</text>
</comment>
<name>A0AAE0B9Y2_9CHLO</name>
<evidence type="ECO:0000313" key="2">
    <source>
        <dbReference type="Proteomes" id="UP001190700"/>
    </source>
</evidence>
<keyword evidence="2" id="KW-1185">Reference proteome</keyword>
<dbReference type="AlphaFoldDB" id="A0AAE0B9Y2"/>
<dbReference type="Proteomes" id="UP001190700">
    <property type="component" value="Unassembled WGS sequence"/>
</dbReference>
<protein>
    <submittedName>
        <fullName evidence="1">Uncharacterized protein</fullName>
    </submittedName>
</protein>
<sequence>MYNDGDDKTVDLAEEIFRLLNDEHLMTTLDTNISNVTSERIAKPGAHVSNVTGAKMPEPDTIGRHQNRIEAAALVGNRQLPGGLGFAQTSEGQSCDKSMNDMASIHNELTLEKEELDTQGSWLPAEHVWTPHPPISAQELWLSRAYIYVLFTFVTFGRAEKGTAMLRASMSSAEDELSAVLLGAKGGWH</sequence>
<gene>
    <name evidence="1" type="ORF">CYMTET_57098</name>
</gene>
<organism evidence="1 2">
    <name type="scientific">Cymbomonas tetramitiformis</name>
    <dbReference type="NCBI Taxonomy" id="36881"/>
    <lineage>
        <taxon>Eukaryota</taxon>
        <taxon>Viridiplantae</taxon>
        <taxon>Chlorophyta</taxon>
        <taxon>Pyramimonadophyceae</taxon>
        <taxon>Pyramimonadales</taxon>
        <taxon>Pyramimonadaceae</taxon>
        <taxon>Cymbomonas</taxon>
    </lineage>
</organism>
<proteinExistence type="predicted"/>
<dbReference type="EMBL" id="LGRX02035944">
    <property type="protein sequence ID" value="KAK3232561.1"/>
    <property type="molecule type" value="Genomic_DNA"/>
</dbReference>
<reference evidence="1 2" key="1">
    <citation type="journal article" date="2015" name="Genome Biol. Evol.">
        <title>Comparative Genomics of a Bacterivorous Green Alga Reveals Evolutionary Causalities and Consequences of Phago-Mixotrophic Mode of Nutrition.</title>
        <authorList>
            <person name="Burns J.A."/>
            <person name="Paasch A."/>
            <person name="Narechania A."/>
            <person name="Kim E."/>
        </authorList>
    </citation>
    <scope>NUCLEOTIDE SEQUENCE [LARGE SCALE GENOMIC DNA]</scope>
    <source>
        <strain evidence="1 2">PLY_AMNH</strain>
    </source>
</reference>
<evidence type="ECO:0000313" key="1">
    <source>
        <dbReference type="EMBL" id="KAK3232561.1"/>
    </source>
</evidence>
<accession>A0AAE0B9Y2</accession>